<name>A0A0C3C2X1_OIDMZ</name>
<evidence type="ECO:0000313" key="2">
    <source>
        <dbReference type="EMBL" id="KIM93233.1"/>
    </source>
</evidence>
<keyword evidence="1" id="KW-0812">Transmembrane</keyword>
<sequence length="137" mass="15177">MSVSASVPNSQGDIELRDVVVEIPPLPSIQVRTKQQGAKRPEKGRFFVNNTPKRLERRLEADPTTPPYGWGLFFEESLVIPVFLKVSISLFVLLVTIVIIVICTMLAQEKGYQVFGLGGFTLGVASIIVTVIFKFLI</sequence>
<gene>
    <name evidence="2" type="ORF">OIDMADRAFT_21558</name>
</gene>
<evidence type="ECO:0000256" key="1">
    <source>
        <dbReference type="SAM" id="Phobius"/>
    </source>
</evidence>
<keyword evidence="1" id="KW-1133">Transmembrane helix</keyword>
<dbReference type="InParanoid" id="A0A0C3C2X1"/>
<feature type="transmembrane region" description="Helical" evidence="1">
    <location>
        <begin position="114"/>
        <end position="136"/>
    </location>
</feature>
<dbReference type="EMBL" id="KN832898">
    <property type="protein sequence ID" value="KIM93233.1"/>
    <property type="molecule type" value="Genomic_DNA"/>
</dbReference>
<dbReference type="OrthoDB" id="5311240at2759"/>
<protein>
    <submittedName>
        <fullName evidence="2">Uncharacterized protein</fullName>
    </submittedName>
</protein>
<organism evidence="2 3">
    <name type="scientific">Oidiodendron maius (strain Zn)</name>
    <dbReference type="NCBI Taxonomy" id="913774"/>
    <lineage>
        <taxon>Eukaryota</taxon>
        <taxon>Fungi</taxon>
        <taxon>Dikarya</taxon>
        <taxon>Ascomycota</taxon>
        <taxon>Pezizomycotina</taxon>
        <taxon>Leotiomycetes</taxon>
        <taxon>Leotiomycetes incertae sedis</taxon>
        <taxon>Myxotrichaceae</taxon>
        <taxon>Oidiodendron</taxon>
    </lineage>
</organism>
<dbReference type="Proteomes" id="UP000054321">
    <property type="component" value="Unassembled WGS sequence"/>
</dbReference>
<keyword evidence="1" id="KW-0472">Membrane</keyword>
<keyword evidence="3" id="KW-1185">Reference proteome</keyword>
<dbReference type="AlphaFoldDB" id="A0A0C3C2X1"/>
<reference evidence="3" key="2">
    <citation type="submission" date="2015-01" db="EMBL/GenBank/DDBJ databases">
        <title>Evolutionary Origins and Diversification of the Mycorrhizal Mutualists.</title>
        <authorList>
            <consortium name="DOE Joint Genome Institute"/>
            <consortium name="Mycorrhizal Genomics Consortium"/>
            <person name="Kohler A."/>
            <person name="Kuo A."/>
            <person name="Nagy L.G."/>
            <person name="Floudas D."/>
            <person name="Copeland A."/>
            <person name="Barry K.W."/>
            <person name="Cichocki N."/>
            <person name="Veneault-Fourrey C."/>
            <person name="LaButti K."/>
            <person name="Lindquist E.A."/>
            <person name="Lipzen A."/>
            <person name="Lundell T."/>
            <person name="Morin E."/>
            <person name="Murat C."/>
            <person name="Riley R."/>
            <person name="Ohm R."/>
            <person name="Sun H."/>
            <person name="Tunlid A."/>
            <person name="Henrissat B."/>
            <person name="Grigoriev I.V."/>
            <person name="Hibbett D.S."/>
            <person name="Martin F."/>
        </authorList>
    </citation>
    <scope>NUCLEOTIDE SEQUENCE [LARGE SCALE GENOMIC DNA]</scope>
    <source>
        <strain evidence="3">Zn</strain>
    </source>
</reference>
<evidence type="ECO:0000313" key="3">
    <source>
        <dbReference type="Proteomes" id="UP000054321"/>
    </source>
</evidence>
<reference evidence="2 3" key="1">
    <citation type="submission" date="2014-04" db="EMBL/GenBank/DDBJ databases">
        <authorList>
            <consortium name="DOE Joint Genome Institute"/>
            <person name="Kuo A."/>
            <person name="Martino E."/>
            <person name="Perotto S."/>
            <person name="Kohler A."/>
            <person name="Nagy L.G."/>
            <person name="Floudas D."/>
            <person name="Copeland A."/>
            <person name="Barry K.W."/>
            <person name="Cichocki N."/>
            <person name="Veneault-Fourrey C."/>
            <person name="LaButti K."/>
            <person name="Lindquist E.A."/>
            <person name="Lipzen A."/>
            <person name="Lundell T."/>
            <person name="Morin E."/>
            <person name="Murat C."/>
            <person name="Sun H."/>
            <person name="Tunlid A."/>
            <person name="Henrissat B."/>
            <person name="Grigoriev I.V."/>
            <person name="Hibbett D.S."/>
            <person name="Martin F."/>
            <person name="Nordberg H.P."/>
            <person name="Cantor M.N."/>
            <person name="Hua S.X."/>
        </authorList>
    </citation>
    <scope>NUCLEOTIDE SEQUENCE [LARGE SCALE GENOMIC DNA]</scope>
    <source>
        <strain evidence="2 3">Zn</strain>
    </source>
</reference>
<feature type="transmembrane region" description="Helical" evidence="1">
    <location>
        <begin position="82"/>
        <end position="107"/>
    </location>
</feature>
<proteinExistence type="predicted"/>
<dbReference type="HOGENOM" id="CLU_1865697_0_0_1"/>
<accession>A0A0C3C2X1</accession>